<evidence type="ECO:0000313" key="2">
    <source>
        <dbReference type="EMBL" id="GAM60302.1"/>
    </source>
</evidence>
<organism evidence="2 3">
    <name type="scientific">Vibrio ishigakensis</name>
    <dbReference type="NCBI Taxonomy" id="1481914"/>
    <lineage>
        <taxon>Bacteria</taxon>
        <taxon>Pseudomonadati</taxon>
        <taxon>Pseudomonadota</taxon>
        <taxon>Gammaproteobacteria</taxon>
        <taxon>Vibrionales</taxon>
        <taxon>Vibrionaceae</taxon>
        <taxon>Vibrio</taxon>
    </lineage>
</organism>
<dbReference type="EMBL" id="BBSA01000001">
    <property type="protein sequence ID" value="GAM60302.1"/>
    <property type="molecule type" value="Genomic_DNA"/>
</dbReference>
<evidence type="ECO:0000256" key="1">
    <source>
        <dbReference type="SAM" id="Coils"/>
    </source>
</evidence>
<protein>
    <submittedName>
        <fullName evidence="2">Uncharacterized protein</fullName>
    </submittedName>
</protein>
<feature type="coiled-coil region" evidence="1">
    <location>
        <begin position="35"/>
        <end position="62"/>
    </location>
</feature>
<reference evidence="2 3" key="1">
    <citation type="submission" date="2015-01" db="EMBL/GenBank/DDBJ databases">
        <title>Vibrio sp. C5 JCM 19232 whole genome shotgun sequence.</title>
        <authorList>
            <person name="Sawabe T."/>
            <person name="Meirelles P."/>
            <person name="Feng G."/>
            <person name="Sayaka M."/>
            <person name="Hattori M."/>
            <person name="Ohkuma M."/>
        </authorList>
    </citation>
    <scope>NUCLEOTIDE SEQUENCE [LARGE SCALE GENOMIC DNA]</scope>
    <source>
        <strain evidence="2 3">JCM19232</strain>
    </source>
</reference>
<keyword evidence="1" id="KW-0175">Coiled coil</keyword>
<comment type="caution">
    <text evidence="2">The sequence shown here is derived from an EMBL/GenBank/DDBJ whole genome shotgun (WGS) entry which is preliminary data.</text>
</comment>
<gene>
    <name evidence="2" type="ORF">JCM19232_635</name>
</gene>
<dbReference type="Proteomes" id="UP000031670">
    <property type="component" value="Unassembled WGS sequence"/>
</dbReference>
<evidence type="ECO:0000313" key="3">
    <source>
        <dbReference type="Proteomes" id="UP000031670"/>
    </source>
</evidence>
<reference evidence="2 3" key="2">
    <citation type="submission" date="2015-01" db="EMBL/GenBank/DDBJ databases">
        <authorList>
            <consortium name="NBRP consortium"/>
            <person name="Sawabe T."/>
            <person name="Meirelles P."/>
            <person name="Feng G."/>
            <person name="Sayaka M."/>
            <person name="Hattori M."/>
            <person name="Ohkuma M."/>
        </authorList>
    </citation>
    <scope>NUCLEOTIDE SEQUENCE [LARGE SCALE GENOMIC DNA]</scope>
    <source>
        <strain evidence="2 3">JCM19232</strain>
    </source>
</reference>
<dbReference type="AlphaFoldDB" id="A0A0B8P6X3"/>
<sequence length="68" mass="7218">MTSASAVANQQATLQKSQNVETQITNNAASSQKKISASSDKAMQLEADIAALKQEVNNLTVITLTLRV</sequence>
<name>A0A0B8P6X3_9VIBR</name>
<proteinExistence type="predicted"/>
<accession>A0A0B8P6X3</accession>